<organism evidence="7 8">
    <name type="scientific">Coemansia reversa (strain ATCC 12441 / NRRL 1564)</name>
    <dbReference type="NCBI Taxonomy" id="763665"/>
    <lineage>
        <taxon>Eukaryota</taxon>
        <taxon>Fungi</taxon>
        <taxon>Fungi incertae sedis</taxon>
        <taxon>Zoopagomycota</taxon>
        <taxon>Kickxellomycotina</taxon>
        <taxon>Kickxellomycetes</taxon>
        <taxon>Kickxellales</taxon>
        <taxon>Kickxellaceae</taxon>
        <taxon>Coemansia</taxon>
    </lineage>
</organism>
<feature type="zinc finger region" description="C3H1-type" evidence="5">
    <location>
        <begin position="52"/>
        <end position="80"/>
    </location>
</feature>
<dbReference type="InterPro" id="IPR000571">
    <property type="entry name" value="Znf_CCCH"/>
</dbReference>
<dbReference type="InterPro" id="IPR036855">
    <property type="entry name" value="Znf_CCCH_sf"/>
</dbReference>
<dbReference type="GO" id="GO:0005634">
    <property type="term" value="C:nucleus"/>
    <property type="evidence" value="ECO:0007669"/>
    <property type="project" value="TreeGrafter"/>
</dbReference>
<evidence type="ECO:0000256" key="3">
    <source>
        <dbReference type="ARBA" id="ARBA00022771"/>
    </source>
</evidence>
<feature type="non-terminal residue" evidence="7">
    <location>
        <position position="1"/>
    </location>
</feature>
<name>A0A2G5BIP2_COERN</name>
<evidence type="ECO:0000313" key="8">
    <source>
        <dbReference type="Proteomes" id="UP000242474"/>
    </source>
</evidence>
<dbReference type="EMBL" id="KZ303488">
    <property type="protein sequence ID" value="PIA18859.1"/>
    <property type="molecule type" value="Genomic_DNA"/>
</dbReference>
<dbReference type="FunFam" id="4.10.1000.10:FF:000022">
    <property type="entry name" value="Zinc finger CCCH domain-containing protein 7"/>
    <property type="match status" value="1"/>
</dbReference>
<dbReference type="OrthoDB" id="410307at2759"/>
<keyword evidence="4 5" id="KW-0862">Zinc</keyword>
<gene>
    <name evidence="7" type="ORF">COEREDRAFT_36007</name>
</gene>
<evidence type="ECO:0000256" key="5">
    <source>
        <dbReference type="PROSITE-ProRule" id="PRU00723"/>
    </source>
</evidence>
<dbReference type="SUPFAM" id="SSF90229">
    <property type="entry name" value="CCCH zinc finger"/>
    <property type="match status" value="1"/>
</dbReference>
<keyword evidence="2" id="KW-0677">Repeat</keyword>
<keyword evidence="3 5" id="KW-0863">Zinc-finger</keyword>
<evidence type="ECO:0000256" key="4">
    <source>
        <dbReference type="ARBA" id="ARBA00022833"/>
    </source>
</evidence>
<keyword evidence="1 5" id="KW-0479">Metal-binding</keyword>
<evidence type="ECO:0000256" key="1">
    <source>
        <dbReference type="ARBA" id="ARBA00022723"/>
    </source>
</evidence>
<sequence>LCTKHLFGKCENLADKCRYSHVLSPEVVPICRHYQNDNCLKTDCPFSHVKVNENAPICRPFVYKGYCAKGNQCLHRHVIECPDWVEKGKCKRTRCRLPHPTKKESRN</sequence>
<dbReference type="PANTHER" id="PTHR46156:SF1">
    <property type="entry name" value="ZINC FINGER CCCH DOMAIN-CONTAINING PROTEIN 3"/>
    <property type="match status" value="1"/>
</dbReference>
<dbReference type="GO" id="GO:0008270">
    <property type="term" value="F:zinc ion binding"/>
    <property type="evidence" value="ECO:0007669"/>
    <property type="project" value="UniProtKB-KW"/>
</dbReference>
<dbReference type="SMART" id="SM00356">
    <property type="entry name" value="ZnF_C3H1"/>
    <property type="match status" value="3"/>
</dbReference>
<dbReference type="Gene3D" id="4.10.1000.10">
    <property type="entry name" value="Zinc finger, CCCH-type"/>
    <property type="match status" value="2"/>
</dbReference>
<dbReference type="PANTHER" id="PTHR46156">
    <property type="entry name" value="CCCH ZINGC FINGER"/>
    <property type="match status" value="1"/>
</dbReference>
<feature type="zinc finger region" description="C3H1-type" evidence="5">
    <location>
        <begin position="25"/>
        <end position="51"/>
    </location>
</feature>
<dbReference type="Proteomes" id="UP000242474">
    <property type="component" value="Unassembled WGS sequence"/>
</dbReference>
<evidence type="ECO:0000256" key="2">
    <source>
        <dbReference type="ARBA" id="ARBA00022737"/>
    </source>
</evidence>
<feature type="domain" description="C3H1-type" evidence="6">
    <location>
        <begin position="1"/>
        <end position="24"/>
    </location>
</feature>
<feature type="domain" description="C3H1-type" evidence="6">
    <location>
        <begin position="25"/>
        <end position="51"/>
    </location>
</feature>
<dbReference type="AlphaFoldDB" id="A0A2G5BIP2"/>
<evidence type="ECO:0000259" key="6">
    <source>
        <dbReference type="PROSITE" id="PS50103"/>
    </source>
</evidence>
<feature type="non-terminal residue" evidence="7">
    <location>
        <position position="107"/>
    </location>
</feature>
<dbReference type="STRING" id="763665.A0A2G5BIP2"/>
<reference evidence="7 8" key="1">
    <citation type="journal article" date="2015" name="Genome Biol. Evol.">
        <title>Phylogenomic analyses indicate that early fungi evolved digesting cell walls of algal ancestors of land plants.</title>
        <authorList>
            <person name="Chang Y."/>
            <person name="Wang S."/>
            <person name="Sekimoto S."/>
            <person name="Aerts A.L."/>
            <person name="Choi C."/>
            <person name="Clum A."/>
            <person name="LaButti K.M."/>
            <person name="Lindquist E.A."/>
            <person name="Yee Ngan C."/>
            <person name="Ohm R.A."/>
            <person name="Salamov A.A."/>
            <person name="Grigoriev I.V."/>
            <person name="Spatafora J.W."/>
            <person name="Berbee M.L."/>
        </authorList>
    </citation>
    <scope>NUCLEOTIDE SEQUENCE [LARGE SCALE GENOMIC DNA]</scope>
    <source>
        <strain evidence="7 8">NRRL 1564</strain>
    </source>
</reference>
<accession>A0A2G5BIP2</accession>
<feature type="zinc finger region" description="C3H1-type" evidence="5">
    <location>
        <begin position="1"/>
        <end position="24"/>
    </location>
</feature>
<proteinExistence type="predicted"/>
<feature type="domain" description="C3H1-type" evidence="6">
    <location>
        <begin position="52"/>
        <end position="80"/>
    </location>
</feature>
<keyword evidence="8" id="KW-1185">Reference proteome</keyword>
<evidence type="ECO:0000313" key="7">
    <source>
        <dbReference type="EMBL" id="PIA18859.1"/>
    </source>
</evidence>
<dbReference type="PROSITE" id="PS50103">
    <property type="entry name" value="ZF_C3H1"/>
    <property type="match status" value="3"/>
</dbReference>
<protein>
    <recommendedName>
        <fullName evidence="6">C3H1-type domain-containing protein</fullName>
    </recommendedName>
</protein>